<dbReference type="PANTHER" id="PTHR34704:SF1">
    <property type="entry name" value="ATPASE"/>
    <property type="match status" value="1"/>
</dbReference>
<evidence type="ECO:0000313" key="3">
    <source>
        <dbReference type="EMBL" id="MST75380.1"/>
    </source>
</evidence>
<dbReference type="AlphaFoldDB" id="A0A6L5YSF9"/>
<sequence>MFTRETELHRLEELYKHPDNEIAVVYGRMDCEKEQLLMQFTEHKKKFYYRCRQASPDWQRMMMAKEVASVFDVHLSQNTYDECFNRVKSGDPSKLVIIIDEFQFAFKKDPELWESILRLKNKKLYPGPVLILLCSSSVAFVEHELQEMLGERAYHKIDHVMKINDLSFLEVVRMFPSYQVSECIKVYGILGGVAGYLKQWYPSVSLKQNICRIVLSPDGYLFQKAEQLISSELRELSVYNTILAAIAAGNHKLNDLYHVTGFSRAKISVYMKNLAAFDVVEKVIPFETGGWDNAKKGIYQIKDTYINFWYRFVYPHLSDLYCMKPDKFYDVYIREELDSYLNQCFLNVCKEYLVLLGRIGKTPVPIHKIGSWIGKTGNVDIVAQDKVRNTVVGLCNWEQKEVTVEMLTQMFSNMKKAKIKAVHFYVFSARGFSSEIKEIAKEDPRLELVDMNEL</sequence>
<dbReference type="PANTHER" id="PTHR34704">
    <property type="entry name" value="ATPASE"/>
    <property type="match status" value="1"/>
</dbReference>
<dbReference type="GO" id="GO:0005524">
    <property type="term" value="F:ATP binding"/>
    <property type="evidence" value="ECO:0007669"/>
    <property type="project" value="UniProtKB-KW"/>
</dbReference>
<dbReference type="InterPro" id="IPR011579">
    <property type="entry name" value="ATPase_dom"/>
</dbReference>
<feature type="domain" description="ATPase" evidence="1">
    <location>
        <begin position="2"/>
        <end position="199"/>
    </location>
</feature>
<reference evidence="3 4" key="1">
    <citation type="submission" date="2019-08" db="EMBL/GenBank/DDBJ databases">
        <title>In-depth cultivation of the pig gut microbiome towards novel bacterial diversity and tailored functional studies.</title>
        <authorList>
            <person name="Wylensek D."/>
            <person name="Hitch T.C.A."/>
            <person name="Clavel T."/>
        </authorList>
    </citation>
    <scope>NUCLEOTIDE SEQUENCE [LARGE SCALE GENOMIC DNA]</scope>
    <source>
        <strain evidence="3 4">MUC/MUC-530-WT-4D</strain>
    </source>
</reference>
<dbReference type="EMBL" id="VUNI01000017">
    <property type="protein sequence ID" value="MST75380.1"/>
    <property type="molecule type" value="Genomic_DNA"/>
</dbReference>
<organism evidence="3 4">
    <name type="scientific">Roseburia porci</name>
    <dbReference type="NCBI Taxonomy" id="2605790"/>
    <lineage>
        <taxon>Bacteria</taxon>
        <taxon>Bacillati</taxon>
        <taxon>Bacillota</taxon>
        <taxon>Clostridia</taxon>
        <taxon>Lachnospirales</taxon>
        <taxon>Lachnospiraceae</taxon>
        <taxon>Roseburia</taxon>
    </lineage>
</organism>
<name>A0A6L5YSF9_9FIRM</name>
<dbReference type="SUPFAM" id="SSF52540">
    <property type="entry name" value="P-loop containing nucleoside triphosphate hydrolases"/>
    <property type="match status" value="1"/>
</dbReference>
<evidence type="ECO:0000313" key="4">
    <source>
        <dbReference type="Proteomes" id="UP000474024"/>
    </source>
</evidence>
<evidence type="ECO:0000259" key="1">
    <source>
        <dbReference type="Pfam" id="PF01637"/>
    </source>
</evidence>
<dbReference type="Pfam" id="PF03008">
    <property type="entry name" value="DUF234"/>
    <property type="match status" value="1"/>
</dbReference>
<protein>
    <submittedName>
        <fullName evidence="3">ATP-binding protein</fullName>
    </submittedName>
</protein>
<keyword evidence="3" id="KW-0547">Nucleotide-binding</keyword>
<gene>
    <name evidence="3" type="ORF">FYJ75_10170</name>
</gene>
<dbReference type="Pfam" id="PF01637">
    <property type="entry name" value="ATPase_2"/>
    <property type="match status" value="1"/>
</dbReference>
<dbReference type="Proteomes" id="UP000474024">
    <property type="component" value="Unassembled WGS sequence"/>
</dbReference>
<dbReference type="InterPro" id="IPR004256">
    <property type="entry name" value="DUF234"/>
</dbReference>
<keyword evidence="4" id="KW-1185">Reference proteome</keyword>
<keyword evidence="3" id="KW-0067">ATP-binding</keyword>
<accession>A0A6L5YSF9</accession>
<dbReference type="InterPro" id="IPR027417">
    <property type="entry name" value="P-loop_NTPase"/>
</dbReference>
<evidence type="ECO:0000259" key="2">
    <source>
        <dbReference type="Pfam" id="PF03008"/>
    </source>
</evidence>
<feature type="domain" description="DUF234" evidence="2">
    <location>
        <begin position="309"/>
        <end position="401"/>
    </location>
</feature>
<proteinExistence type="predicted"/>
<dbReference type="RefSeq" id="WP_154430346.1">
    <property type="nucleotide sequence ID" value="NZ_VUNI01000017.1"/>
</dbReference>
<comment type="caution">
    <text evidence="3">The sequence shown here is derived from an EMBL/GenBank/DDBJ whole genome shotgun (WGS) entry which is preliminary data.</text>
</comment>